<dbReference type="Pfam" id="PF01075">
    <property type="entry name" value="Glyco_transf_9"/>
    <property type="match status" value="1"/>
</dbReference>
<dbReference type="EMBL" id="SWJE01000009">
    <property type="protein sequence ID" value="TKC87282.1"/>
    <property type="molecule type" value="Genomic_DNA"/>
</dbReference>
<dbReference type="Proteomes" id="UP000305539">
    <property type="component" value="Unassembled WGS sequence"/>
</dbReference>
<evidence type="ECO:0000256" key="1">
    <source>
        <dbReference type="ARBA" id="ARBA00022676"/>
    </source>
</evidence>
<comment type="caution">
    <text evidence="3">The sequence shown here is derived from an EMBL/GenBank/DDBJ whole genome shotgun (WGS) entry which is preliminary data.</text>
</comment>
<organism evidence="3 4">
    <name type="scientific">Trinickia terrae</name>
    <dbReference type="NCBI Taxonomy" id="2571161"/>
    <lineage>
        <taxon>Bacteria</taxon>
        <taxon>Pseudomonadati</taxon>
        <taxon>Pseudomonadota</taxon>
        <taxon>Betaproteobacteria</taxon>
        <taxon>Burkholderiales</taxon>
        <taxon>Burkholderiaceae</taxon>
        <taxon>Trinickia</taxon>
    </lineage>
</organism>
<dbReference type="Gene3D" id="3.40.50.2000">
    <property type="entry name" value="Glycogen Phosphorylase B"/>
    <property type="match status" value="1"/>
</dbReference>
<dbReference type="SUPFAM" id="SSF53756">
    <property type="entry name" value="UDP-Glycosyltransferase/glycogen phosphorylase"/>
    <property type="match status" value="1"/>
</dbReference>
<dbReference type="PANTHER" id="PTHR30160:SF1">
    <property type="entry name" value="LIPOPOLYSACCHARIDE 1,2-N-ACETYLGLUCOSAMINETRANSFERASE-RELATED"/>
    <property type="match status" value="1"/>
</dbReference>
<dbReference type="InterPro" id="IPR051199">
    <property type="entry name" value="LPS_LOS_Heptosyltrfase"/>
</dbReference>
<evidence type="ECO:0000313" key="3">
    <source>
        <dbReference type="EMBL" id="TKC87282.1"/>
    </source>
</evidence>
<sequence length="277" mass="29323">MSAPASISIKRTHGLGNLVMLLPIADALAKRGAAVHLVTRPEWHEAMQAGRPGVTFSTAPREDTIDLDAATAALPPSMHRTLEFARLLSVPGPFEAPRLHVPESWSGPFRRYAGALVVAPESGHPARSWPAGHVHELLARLAAERVVLTGLSSGPALPCAADLRGRLSLPQLLGLLAHARAVICFDSGVLHLAAACLVPTLAIFGGIDPAFRIFPGQRVRVIQAALDCCPCNKAETCAGSYPCLSRTTPGQVLAELATIEQVGGREIKRMEQLECTG</sequence>
<dbReference type="GO" id="GO:0009244">
    <property type="term" value="P:lipopolysaccharide core region biosynthetic process"/>
    <property type="evidence" value="ECO:0007669"/>
    <property type="project" value="TreeGrafter"/>
</dbReference>
<keyword evidence="1" id="KW-0328">Glycosyltransferase</keyword>
<proteinExistence type="predicted"/>
<keyword evidence="2 3" id="KW-0808">Transferase</keyword>
<gene>
    <name evidence="3" type="ORF">FAZ69_18285</name>
</gene>
<dbReference type="PANTHER" id="PTHR30160">
    <property type="entry name" value="TETRAACYLDISACCHARIDE 4'-KINASE-RELATED"/>
    <property type="match status" value="1"/>
</dbReference>
<dbReference type="OrthoDB" id="9807356at2"/>
<dbReference type="CDD" id="cd03789">
    <property type="entry name" value="GT9_LPS_heptosyltransferase"/>
    <property type="match status" value="1"/>
</dbReference>
<name>A0A4U1I282_9BURK</name>
<dbReference type="InterPro" id="IPR002201">
    <property type="entry name" value="Glyco_trans_9"/>
</dbReference>
<reference evidence="3 4" key="1">
    <citation type="submission" date="2019-04" db="EMBL/GenBank/DDBJ databases">
        <title>Trinickia sp. 7GSK02, isolated from subtropical forest soil.</title>
        <authorList>
            <person name="Gao Z.-H."/>
            <person name="Qiu L.-H."/>
        </authorList>
    </citation>
    <scope>NUCLEOTIDE SEQUENCE [LARGE SCALE GENOMIC DNA]</scope>
    <source>
        <strain evidence="3 4">7GSK02</strain>
    </source>
</reference>
<dbReference type="GO" id="GO:0008713">
    <property type="term" value="F:ADP-heptose-lipopolysaccharide heptosyltransferase activity"/>
    <property type="evidence" value="ECO:0007669"/>
    <property type="project" value="TreeGrafter"/>
</dbReference>
<dbReference type="AlphaFoldDB" id="A0A4U1I282"/>
<dbReference type="RefSeq" id="WP_136896491.1">
    <property type="nucleotide sequence ID" value="NZ_SWJE01000009.1"/>
</dbReference>
<evidence type="ECO:0000256" key="2">
    <source>
        <dbReference type="ARBA" id="ARBA00022679"/>
    </source>
</evidence>
<dbReference type="GO" id="GO:0005829">
    <property type="term" value="C:cytosol"/>
    <property type="evidence" value="ECO:0007669"/>
    <property type="project" value="TreeGrafter"/>
</dbReference>
<accession>A0A4U1I282</accession>
<protein>
    <submittedName>
        <fullName evidence="3">Glycosyltransferase family 9 protein</fullName>
    </submittedName>
</protein>
<evidence type="ECO:0000313" key="4">
    <source>
        <dbReference type="Proteomes" id="UP000305539"/>
    </source>
</evidence>
<keyword evidence="4" id="KW-1185">Reference proteome</keyword>